<name>A0A2N9FKB4_FAGSY</name>
<organism evidence="4">
    <name type="scientific">Fagus sylvatica</name>
    <name type="common">Beechnut</name>
    <dbReference type="NCBI Taxonomy" id="28930"/>
    <lineage>
        <taxon>Eukaryota</taxon>
        <taxon>Viridiplantae</taxon>
        <taxon>Streptophyta</taxon>
        <taxon>Embryophyta</taxon>
        <taxon>Tracheophyta</taxon>
        <taxon>Spermatophyta</taxon>
        <taxon>Magnoliopsida</taxon>
        <taxon>eudicotyledons</taxon>
        <taxon>Gunneridae</taxon>
        <taxon>Pentapetalae</taxon>
        <taxon>rosids</taxon>
        <taxon>fabids</taxon>
        <taxon>Fagales</taxon>
        <taxon>Fagaceae</taxon>
        <taxon>Fagus</taxon>
    </lineage>
</organism>
<feature type="compositionally biased region" description="Low complexity" evidence="2">
    <location>
        <begin position="90"/>
        <end position="116"/>
    </location>
</feature>
<dbReference type="EMBL" id="OIVN01000913">
    <property type="protein sequence ID" value="SPC87319.1"/>
    <property type="molecule type" value="Genomic_DNA"/>
</dbReference>
<feature type="compositionally biased region" description="Pro residues" evidence="2">
    <location>
        <begin position="690"/>
        <end position="699"/>
    </location>
</feature>
<evidence type="ECO:0000259" key="3">
    <source>
        <dbReference type="Pfam" id="PF04195"/>
    </source>
</evidence>
<dbReference type="PANTHER" id="PTHR31099:SF28">
    <property type="entry name" value="F5J5.12"/>
    <property type="match status" value="1"/>
</dbReference>
<evidence type="ECO:0000256" key="1">
    <source>
        <dbReference type="SAM" id="Coils"/>
    </source>
</evidence>
<protein>
    <recommendedName>
        <fullName evidence="3">Transposase (putative) gypsy type domain-containing protein</fullName>
    </recommendedName>
</protein>
<gene>
    <name evidence="4" type="ORF">FSB_LOCUS15201</name>
</gene>
<dbReference type="PANTHER" id="PTHR31099">
    <property type="entry name" value="OS06G0165300 PROTEIN"/>
    <property type="match status" value="1"/>
</dbReference>
<evidence type="ECO:0000313" key="4">
    <source>
        <dbReference type="EMBL" id="SPC87319.1"/>
    </source>
</evidence>
<feature type="region of interest" description="Disordered" evidence="2">
    <location>
        <begin position="90"/>
        <end position="131"/>
    </location>
</feature>
<proteinExistence type="predicted"/>
<feature type="compositionally biased region" description="Acidic residues" evidence="2">
    <location>
        <begin position="632"/>
        <end position="646"/>
    </location>
</feature>
<dbReference type="InterPro" id="IPR007321">
    <property type="entry name" value="Transposase_28"/>
</dbReference>
<dbReference type="AlphaFoldDB" id="A0A2N9FKB4"/>
<feature type="coiled-coil region" evidence="1">
    <location>
        <begin position="498"/>
        <end position="581"/>
    </location>
</feature>
<sequence length="699" mass="77184">MAFYAFCFRARGLLGSVGSEDTWCINSPSPRRSVLVQTVVLCDVHGLGSLDSWRTPVVGVLGSGGFLRGLLHRQLFPSLNPRVEFLMSSSVNDSSESSSSGERGSVSGSEYSGSHGRSSETAELSTSDSSSQEAILPISGLDPNKSLVAEGDVVLYEDNLAAGLRLPFRPFERELLHRLGLAPSQLNPNAWRLTIGLQVLWKMASDEEYELTVDKFLFLYKLTYIPASPGIWGFMCHKGSPRLIPDLPNSNRSWKPKFFFLCRDSWEFSPDEAVGEDPCGLRRTWGTPSVDAFRRPSLSTRFKERLLRVVEYQKERLVRLVDLLSPFTLVEWSLGPEPSPKVKKAIKSYQQRMTTRAERKRLREVAQNLEDLPDTSALFSKKAKSWKKVVIEKGTSSKKGGHQDKPLLPTKAKTPEKVHVYREVPPSPVASKGKGVASGDIVPTIYSSSSRAMDKVAKMYEKVDLEVYDLVNNMDLLRMSIQDSLKAAGQMFVVGNRLRSSGSELAKLKANLEEATAQAQAHKKVAEGLKAEKGSLRSQIKQLEADVKRKDELISALETGRDELLHKTEALQGEISDAKETAVIDFKASEDFQEATRRYYVAGFEHFRKRAALAFGGVQDWSMVKIFDDEETTAVEEDSEDEEGEDVVQSKERVATPSDVPSSTPDGPQGDDSAVGPVGGQADSVDDQTNPPPTGDEAQ</sequence>
<reference evidence="4" key="1">
    <citation type="submission" date="2018-02" db="EMBL/GenBank/DDBJ databases">
        <authorList>
            <person name="Cohen D.B."/>
            <person name="Kent A.D."/>
        </authorList>
    </citation>
    <scope>NUCLEOTIDE SEQUENCE</scope>
</reference>
<accession>A0A2N9FKB4</accession>
<feature type="region of interest" description="Disordered" evidence="2">
    <location>
        <begin position="632"/>
        <end position="699"/>
    </location>
</feature>
<evidence type="ECO:0000256" key="2">
    <source>
        <dbReference type="SAM" id="MobiDB-lite"/>
    </source>
</evidence>
<feature type="domain" description="Transposase (putative) gypsy type" evidence="3">
    <location>
        <begin position="154"/>
        <end position="203"/>
    </location>
</feature>
<feature type="compositionally biased region" description="Polar residues" evidence="2">
    <location>
        <begin position="119"/>
        <end position="131"/>
    </location>
</feature>
<dbReference type="Pfam" id="PF04195">
    <property type="entry name" value="Transposase_28"/>
    <property type="match status" value="1"/>
</dbReference>
<keyword evidence="1" id="KW-0175">Coiled coil</keyword>